<evidence type="ECO:0000256" key="1">
    <source>
        <dbReference type="SAM" id="MobiDB-lite"/>
    </source>
</evidence>
<dbReference type="RefSeq" id="WP_359697680.1">
    <property type="nucleotide sequence ID" value="NZ_JBEYXT010000102.1"/>
</dbReference>
<feature type="compositionally biased region" description="Basic and acidic residues" evidence="1">
    <location>
        <begin position="68"/>
        <end position="78"/>
    </location>
</feature>
<keyword evidence="3" id="KW-1185">Reference proteome</keyword>
<sequence>MDVTTRSVGEVMTREVVEARRALAAHPHGKLVTEPVGPFEAEERVRLTAALTPWRERRDGGRTAGPSREQDTSARRCS</sequence>
<feature type="region of interest" description="Disordered" evidence="1">
    <location>
        <begin position="51"/>
        <end position="78"/>
    </location>
</feature>
<evidence type="ECO:0000313" key="3">
    <source>
        <dbReference type="Proteomes" id="UP001551189"/>
    </source>
</evidence>
<accession>A0ABV3B2I6</accession>
<gene>
    <name evidence="2" type="ORF">ABZ931_21935</name>
</gene>
<dbReference type="EMBL" id="JBEYXT010000102">
    <property type="protein sequence ID" value="MEU6803647.1"/>
    <property type="molecule type" value="Genomic_DNA"/>
</dbReference>
<organism evidence="2 3">
    <name type="scientific">Streptomyces neyagawaensis</name>
    <dbReference type="NCBI Taxonomy" id="42238"/>
    <lineage>
        <taxon>Bacteria</taxon>
        <taxon>Bacillati</taxon>
        <taxon>Actinomycetota</taxon>
        <taxon>Actinomycetes</taxon>
        <taxon>Kitasatosporales</taxon>
        <taxon>Streptomycetaceae</taxon>
        <taxon>Streptomyces</taxon>
    </lineage>
</organism>
<comment type="caution">
    <text evidence="2">The sequence shown here is derived from an EMBL/GenBank/DDBJ whole genome shotgun (WGS) entry which is preliminary data.</text>
</comment>
<protein>
    <submittedName>
        <fullName evidence="2">Uncharacterized protein</fullName>
    </submittedName>
</protein>
<proteinExistence type="predicted"/>
<reference evidence="2 3" key="1">
    <citation type="submission" date="2024-06" db="EMBL/GenBank/DDBJ databases">
        <title>The Natural Products Discovery Center: Release of the First 8490 Sequenced Strains for Exploring Actinobacteria Biosynthetic Diversity.</title>
        <authorList>
            <person name="Kalkreuter E."/>
            <person name="Kautsar S.A."/>
            <person name="Yang D."/>
            <person name="Bader C.D."/>
            <person name="Teijaro C.N."/>
            <person name="Fluegel L."/>
            <person name="Davis C.M."/>
            <person name="Simpson J.R."/>
            <person name="Lauterbach L."/>
            <person name="Steele A.D."/>
            <person name="Gui C."/>
            <person name="Meng S."/>
            <person name="Li G."/>
            <person name="Viehrig K."/>
            <person name="Ye F."/>
            <person name="Su P."/>
            <person name="Kiefer A.F."/>
            <person name="Nichols A."/>
            <person name="Cepeda A.J."/>
            <person name="Yan W."/>
            <person name="Fan B."/>
            <person name="Jiang Y."/>
            <person name="Adhikari A."/>
            <person name="Zheng C.-J."/>
            <person name="Schuster L."/>
            <person name="Cowan T.M."/>
            <person name="Smanski M.J."/>
            <person name="Chevrette M.G."/>
            <person name="De Carvalho L.P.S."/>
            <person name="Shen B."/>
        </authorList>
    </citation>
    <scope>NUCLEOTIDE SEQUENCE [LARGE SCALE GENOMIC DNA]</scope>
    <source>
        <strain evidence="2 3">NPDC046851</strain>
    </source>
</reference>
<name>A0ABV3B2I6_9ACTN</name>
<evidence type="ECO:0000313" key="2">
    <source>
        <dbReference type="EMBL" id="MEU6803647.1"/>
    </source>
</evidence>
<dbReference type="Proteomes" id="UP001551189">
    <property type="component" value="Unassembled WGS sequence"/>
</dbReference>